<name>A0A0G4FCA7_VITBC</name>
<keyword evidence="5 12" id="KW-0812">Transmembrane</keyword>
<dbReference type="VEuPathDB" id="CryptoDB:Vbra_15058"/>
<accession>A0A0G4FCA7</accession>
<keyword evidence="4" id="KW-1003">Cell membrane</keyword>
<evidence type="ECO:0000313" key="13">
    <source>
        <dbReference type="EMBL" id="CEM10828.1"/>
    </source>
</evidence>
<dbReference type="OrthoDB" id="310549at2759"/>
<comment type="subcellular location">
    <subcellularLocation>
        <location evidence="1">Cell projection</location>
        <location evidence="1">Cilium membrane</location>
        <topology evidence="1">Multi-pass membrane protein</topology>
    </subcellularLocation>
</comment>
<reference evidence="13 14" key="1">
    <citation type="submission" date="2014-11" db="EMBL/GenBank/DDBJ databases">
        <authorList>
            <person name="Zhu J."/>
            <person name="Qi W."/>
            <person name="Song R."/>
        </authorList>
    </citation>
    <scope>NUCLEOTIDE SEQUENCE [LARGE SCALE GENOMIC DNA]</scope>
</reference>
<dbReference type="PANTHER" id="PTHR14605:SF1">
    <property type="entry name" value="TRANSMEMBRANE PROTEIN 231"/>
    <property type="match status" value="1"/>
</dbReference>
<organism evidence="13 14">
    <name type="scientific">Vitrella brassicaformis (strain CCMP3155)</name>
    <dbReference type="NCBI Taxonomy" id="1169540"/>
    <lineage>
        <taxon>Eukaryota</taxon>
        <taxon>Sar</taxon>
        <taxon>Alveolata</taxon>
        <taxon>Colpodellida</taxon>
        <taxon>Vitrellaceae</taxon>
        <taxon>Vitrella</taxon>
    </lineage>
</organism>
<dbReference type="GO" id="GO:0032880">
    <property type="term" value="P:regulation of protein localization"/>
    <property type="evidence" value="ECO:0007669"/>
    <property type="project" value="TreeGrafter"/>
</dbReference>
<keyword evidence="8 12" id="KW-0472">Membrane</keyword>
<dbReference type="Proteomes" id="UP000041254">
    <property type="component" value="Unassembled WGS sequence"/>
</dbReference>
<evidence type="ECO:0000256" key="10">
    <source>
        <dbReference type="ARBA" id="ARBA00023273"/>
    </source>
</evidence>
<evidence type="ECO:0000256" key="5">
    <source>
        <dbReference type="ARBA" id="ARBA00022692"/>
    </source>
</evidence>
<keyword evidence="7" id="KW-0969">Cilium</keyword>
<dbReference type="OMA" id="FANELYV"/>
<dbReference type="AlphaFoldDB" id="A0A0G4FCA7"/>
<dbReference type="PANTHER" id="PTHR14605">
    <property type="entry name" value="CHST5 PROTEIN"/>
    <property type="match status" value="1"/>
</dbReference>
<evidence type="ECO:0000256" key="9">
    <source>
        <dbReference type="ARBA" id="ARBA00023180"/>
    </source>
</evidence>
<keyword evidence="9" id="KW-0325">Glycoprotein</keyword>
<comment type="similarity">
    <text evidence="2">Belongs to the TMEM231 family.</text>
</comment>
<keyword evidence="10" id="KW-0966">Cell projection</keyword>
<evidence type="ECO:0000256" key="6">
    <source>
        <dbReference type="ARBA" id="ARBA00022989"/>
    </source>
</evidence>
<keyword evidence="6 12" id="KW-1133">Transmembrane helix</keyword>
<protein>
    <recommendedName>
        <fullName evidence="3">Transmembrane protein 231</fullName>
    </recommendedName>
</protein>
<evidence type="ECO:0000256" key="8">
    <source>
        <dbReference type="ARBA" id="ARBA00023136"/>
    </source>
</evidence>
<feature type="transmembrane region" description="Helical" evidence="12">
    <location>
        <begin position="309"/>
        <end position="328"/>
    </location>
</feature>
<dbReference type="Pfam" id="PF10149">
    <property type="entry name" value="TM231"/>
    <property type="match status" value="2"/>
</dbReference>
<dbReference type="GO" id="GO:0060170">
    <property type="term" value="C:ciliary membrane"/>
    <property type="evidence" value="ECO:0007669"/>
    <property type="project" value="UniProtKB-SubCell"/>
</dbReference>
<feature type="transmembrane region" description="Helical" evidence="12">
    <location>
        <begin position="17"/>
        <end position="41"/>
    </location>
</feature>
<dbReference type="GO" id="GO:0060271">
    <property type="term" value="P:cilium assembly"/>
    <property type="evidence" value="ECO:0007669"/>
    <property type="project" value="TreeGrafter"/>
</dbReference>
<dbReference type="EMBL" id="CDMY01000405">
    <property type="protein sequence ID" value="CEM10828.1"/>
    <property type="molecule type" value="Genomic_DNA"/>
</dbReference>
<dbReference type="InParanoid" id="A0A0G4FCA7"/>
<evidence type="ECO:0000256" key="2">
    <source>
        <dbReference type="ARBA" id="ARBA00009082"/>
    </source>
</evidence>
<comment type="function">
    <text evidence="11">Transmembrane component of the tectonic-like complex, a complex localized at the transition zone of primary cilia and acting as a barrier that prevents diffusion of transmembrane proteins between the cilia and plasma membranes. Required for ciliogenesis and sonic hedgehog/SHH signaling.</text>
</comment>
<dbReference type="STRING" id="1169540.A0A0G4FCA7"/>
<evidence type="ECO:0000313" key="14">
    <source>
        <dbReference type="Proteomes" id="UP000041254"/>
    </source>
</evidence>
<dbReference type="GO" id="GO:0035869">
    <property type="term" value="C:ciliary transition zone"/>
    <property type="evidence" value="ECO:0007669"/>
    <property type="project" value="TreeGrafter"/>
</dbReference>
<evidence type="ECO:0000256" key="4">
    <source>
        <dbReference type="ARBA" id="ARBA00022475"/>
    </source>
</evidence>
<evidence type="ECO:0000256" key="11">
    <source>
        <dbReference type="ARBA" id="ARBA00024803"/>
    </source>
</evidence>
<evidence type="ECO:0000256" key="12">
    <source>
        <dbReference type="SAM" id="Phobius"/>
    </source>
</evidence>
<evidence type="ECO:0000256" key="7">
    <source>
        <dbReference type="ARBA" id="ARBA00023069"/>
    </source>
</evidence>
<evidence type="ECO:0000256" key="3">
    <source>
        <dbReference type="ARBA" id="ARBA00015087"/>
    </source>
</evidence>
<sequence>MAIAHSTPSRVAYVTPIASLGCLLSVALTIGVIIVPFLIAFSSYSFWLHEGSYTEQPEVAYSSDALALIEGRKNGLPSTVFWSTVQQLNQLAGTSVVTPDVRVRAADFNLDGKTDRLTVEMTFPLSTQGMEEVDSVMLMLGVTYRLNDRVRMDMQGLAVLAASTAQGRASLSAKGAIRLVQRNPLPVGSKPRRVYDSSPLSISAISPSSSQDAYAAPTHALPFVVRRLLDSYTNRNESISFDLNSPPFWSNEPATTNGAAPMVRRMDGQASGGSVYQGFQTSGSKSFRATVVMEVPEQPVRYRPDALELLKFAWIQCLAFLVPLWYIVGKIKDVLFGKILPSRAVVMQ</sequence>
<evidence type="ECO:0000256" key="1">
    <source>
        <dbReference type="ARBA" id="ARBA00004272"/>
    </source>
</evidence>
<proteinExistence type="inferred from homology"/>
<keyword evidence="14" id="KW-1185">Reference proteome</keyword>
<dbReference type="InterPro" id="IPR019306">
    <property type="entry name" value="TMEM231"/>
</dbReference>
<gene>
    <name evidence="13" type="ORF">Vbra_15058</name>
</gene>